<reference evidence="4" key="1">
    <citation type="journal article" date="2023" name="bioRxiv">
        <title>Scaffold-level genome assemblies of two parasitoid biocontrol wasps reveal the parthenogenesis mechanism and an associated novel virus.</title>
        <authorList>
            <person name="Inwood S."/>
            <person name="Skelly J."/>
            <person name="Guhlin J."/>
            <person name="Harrop T."/>
            <person name="Goldson S."/>
            <person name="Dearden P."/>
        </authorList>
    </citation>
    <scope>NUCLEOTIDE SEQUENCE</scope>
    <source>
        <strain evidence="4">Lincoln</strain>
        <tissue evidence="4">Whole body</tissue>
    </source>
</reference>
<dbReference type="InterPro" id="IPR032013">
    <property type="entry name" value="DUF4795"/>
</dbReference>
<evidence type="ECO:0000256" key="2">
    <source>
        <dbReference type="SAM" id="MobiDB-lite"/>
    </source>
</evidence>
<keyword evidence="1" id="KW-0175">Coiled coil</keyword>
<keyword evidence="5" id="KW-1185">Reference proteome</keyword>
<evidence type="ECO:0000313" key="5">
    <source>
        <dbReference type="Proteomes" id="UP001168972"/>
    </source>
</evidence>
<feature type="compositionally biased region" description="Low complexity" evidence="2">
    <location>
        <begin position="140"/>
        <end position="161"/>
    </location>
</feature>
<dbReference type="EMBL" id="JAQQBR010000002">
    <property type="protein sequence ID" value="KAK0181226.1"/>
    <property type="molecule type" value="Genomic_DNA"/>
</dbReference>
<feature type="domain" description="DUF4795" evidence="3">
    <location>
        <begin position="489"/>
        <end position="686"/>
    </location>
</feature>
<sequence length="776" mass="85278">MAEDIETVQVLLPQILDLALGTPEVGSVNFNILHNFLHILLHQLNLTSKNVEYRGDNANRIKTALGLLKAGSNPVLQAYNITESEINNINTENATEIANIPTDDPSTTLNHEQTVPSATPSAVPLATPTKTPSIVPSEKSSTMPPIVPSVVPSAKSSATPAGSITGQIPPSTPSSRPSVTGPNLPEEITRINDRLTEVETNISYLNDDMAALQNRVVVEHQSTTASSSKEIKSPEISQQFADNKLPEQITPIPKPTTASSIVTVEGSQNELSSSRRSISSTKGRSVIAGVDLVQLKTDVIELQSDLSEAKKKIEMIQWQMDRNNTKVMTSVSGANISLLQGDNAHWHELKPSGFKSPVGRGSVNRPSLQGTPTTVPAVLPKTSPTNEQADEMGTAYVDQESDGADEDESQAELTISTSSKCQETVGNKNERIEDFEGMKIQLTETIQNLENMCNEAVQNLESRVAELENDMKTLNETISTLQSGDNEGVREIQDIARKMQDFHADIEKVNKTAARLSEEHENKESHTNVIIEQIEMLKTIKADKEELEEALADKADAGIVNKKVSYDRFNIACDDLARGVEDTITKLTRQEYVWQQSLDAVQQEIDNKLDKVEISPIREFVNNRLQSLQDKIKELADEKRENEAAGTRKVLAGLQCISCDKNAVMKIEQGPNYNHNTAPFTRNIKPYSSCKMESTKKQQKKCPGRNMNQFNAALQEMGKNAKAPCLSREYLCNRYCGGSHTVTTAQQRIMRMGHFLAQWGPEAVDMTPGVVRGTDG</sequence>
<organism evidence="4 5">
    <name type="scientific">Microctonus hyperodae</name>
    <name type="common">Parasitoid wasp</name>
    <dbReference type="NCBI Taxonomy" id="165561"/>
    <lineage>
        <taxon>Eukaryota</taxon>
        <taxon>Metazoa</taxon>
        <taxon>Ecdysozoa</taxon>
        <taxon>Arthropoda</taxon>
        <taxon>Hexapoda</taxon>
        <taxon>Insecta</taxon>
        <taxon>Pterygota</taxon>
        <taxon>Neoptera</taxon>
        <taxon>Endopterygota</taxon>
        <taxon>Hymenoptera</taxon>
        <taxon>Apocrita</taxon>
        <taxon>Ichneumonoidea</taxon>
        <taxon>Braconidae</taxon>
        <taxon>Euphorinae</taxon>
        <taxon>Microctonus</taxon>
    </lineage>
</organism>
<feature type="coiled-coil region" evidence="1">
    <location>
        <begin position="432"/>
        <end position="557"/>
    </location>
</feature>
<dbReference type="PANTHER" id="PTHR46766:SF1">
    <property type="entry name" value="GLUTAMINE-RICH PROTEIN 2"/>
    <property type="match status" value="1"/>
</dbReference>
<accession>A0AA39L1A3</accession>
<reference evidence="4" key="2">
    <citation type="submission" date="2023-03" db="EMBL/GenBank/DDBJ databases">
        <authorList>
            <person name="Inwood S.N."/>
            <person name="Skelly J.G."/>
            <person name="Guhlin J."/>
            <person name="Harrop T.W.R."/>
            <person name="Goldson S.G."/>
            <person name="Dearden P.K."/>
        </authorList>
    </citation>
    <scope>NUCLEOTIDE SEQUENCE</scope>
    <source>
        <strain evidence="4">Lincoln</strain>
        <tissue evidence="4">Whole body</tissue>
    </source>
</reference>
<feature type="region of interest" description="Disordered" evidence="2">
    <location>
        <begin position="113"/>
        <end position="185"/>
    </location>
</feature>
<feature type="coiled-coil region" evidence="1">
    <location>
        <begin position="292"/>
        <end position="319"/>
    </location>
</feature>
<feature type="coiled-coil region" evidence="1">
    <location>
        <begin position="618"/>
        <end position="645"/>
    </location>
</feature>
<dbReference type="AlphaFoldDB" id="A0AA39L1A3"/>
<dbReference type="Proteomes" id="UP001168972">
    <property type="component" value="Unassembled WGS sequence"/>
</dbReference>
<feature type="region of interest" description="Disordered" evidence="2">
    <location>
        <begin position="353"/>
        <end position="391"/>
    </location>
</feature>
<protein>
    <recommendedName>
        <fullName evidence="3">DUF4795 domain-containing protein</fullName>
    </recommendedName>
</protein>
<dbReference type="PANTHER" id="PTHR46766">
    <property type="entry name" value="GLUTAMINE-RICH PROTEIN 2"/>
    <property type="match status" value="1"/>
</dbReference>
<gene>
    <name evidence="4" type="ORF">PV327_003528</name>
</gene>
<evidence type="ECO:0000259" key="3">
    <source>
        <dbReference type="Pfam" id="PF16043"/>
    </source>
</evidence>
<name>A0AA39L1A3_MICHY</name>
<evidence type="ECO:0000313" key="4">
    <source>
        <dbReference type="EMBL" id="KAK0181226.1"/>
    </source>
</evidence>
<proteinExistence type="predicted"/>
<dbReference type="Pfam" id="PF16043">
    <property type="entry name" value="DUF4795"/>
    <property type="match status" value="1"/>
</dbReference>
<evidence type="ECO:0000256" key="1">
    <source>
        <dbReference type="SAM" id="Coils"/>
    </source>
</evidence>
<feature type="compositionally biased region" description="Polar residues" evidence="2">
    <location>
        <begin position="364"/>
        <end position="374"/>
    </location>
</feature>
<comment type="caution">
    <text evidence="4">The sequence shown here is derived from an EMBL/GenBank/DDBJ whole genome shotgun (WGS) entry which is preliminary data.</text>
</comment>